<comment type="caution">
    <text evidence="1">The sequence shown here is derived from an EMBL/GenBank/DDBJ whole genome shotgun (WGS) entry which is preliminary data.</text>
</comment>
<name>A0A3N0EDT2_9ACTN</name>
<protein>
    <submittedName>
        <fullName evidence="1">Uncharacterized protein</fullName>
    </submittedName>
</protein>
<evidence type="ECO:0000313" key="2">
    <source>
        <dbReference type="Proteomes" id="UP000269198"/>
    </source>
</evidence>
<sequence length="86" mass="9214">MIAVFASAAGVGVRDIQEMRFRQVITLGQEHTVVGVFGATSHTVTERCVVTGTGELVFQFAQETSTAAATELRDASFATVQPLREL</sequence>
<reference evidence="1 2" key="1">
    <citation type="submission" date="2018-11" db="EMBL/GenBank/DDBJ databases">
        <title>The genome draft of YIM 96095.</title>
        <authorList>
            <person name="Tang S.-K."/>
            <person name="Chunyu W.-X."/>
            <person name="Feng Y.-Z."/>
        </authorList>
    </citation>
    <scope>NUCLEOTIDE SEQUENCE [LARGE SCALE GENOMIC DNA]</scope>
    <source>
        <strain evidence="1 2">YIM 96095</strain>
    </source>
</reference>
<accession>A0A3N0EDT2</accession>
<evidence type="ECO:0000313" key="1">
    <source>
        <dbReference type="EMBL" id="RNL85829.1"/>
    </source>
</evidence>
<keyword evidence="2" id="KW-1185">Reference proteome</keyword>
<dbReference type="OrthoDB" id="9970093at2"/>
<dbReference type="EMBL" id="RJMB01000005">
    <property type="protein sequence ID" value="RNL85829.1"/>
    <property type="molecule type" value="Genomic_DNA"/>
</dbReference>
<gene>
    <name evidence="1" type="ORF">EFW17_07695</name>
</gene>
<dbReference type="RefSeq" id="WP_123200608.1">
    <property type="nucleotide sequence ID" value="NZ_RJMB01000005.1"/>
</dbReference>
<dbReference type="Proteomes" id="UP000269198">
    <property type="component" value="Unassembled WGS sequence"/>
</dbReference>
<proteinExistence type="predicted"/>
<organism evidence="1 2">
    <name type="scientific">Halostreptopolyspora alba</name>
    <dbReference type="NCBI Taxonomy" id="2487137"/>
    <lineage>
        <taxon>Bacteria</taxon>
        <taxon>Bacillati</taxon>
        <taxon>Actinomycetota</taxon>
        <taxon>Actinomycetes</taxon>
        <taxon>Streptosporangiales</taxon>
        <taxon>Nocardiopsidaceae</taxon>
        <taxon>Halostreptopolyspora</taxon>
    </lineage>
</organism>
<dbReference type="AlphaFoldDB" id="A0A3N0EDT2"/>